<feature type="compositionally biased region" description="Polar residues" evidence="4">
    <location>
        <begin position="532"/>
        <end position="541"/>
    </location>
</feature>
<reference evidence="8" key="2">
    <citation type="submission" date="2022-10" db="EMBL/GenBank/DDBJ databases">
        <authorList>
            <consortium name="ENA_rothamsted_submissions"/>
            <consortium name="culmorum"/>
            <person name="King R."/>
        </authorList>
    </citation>
    <scope>NUCLEOTIDE SEQUENCE</scope>
</reference>
<dbReference type="Pfam" id="PF16077">
    <property type="entry name" value="Spaetzle"/>
    <property type="match status" value="1"/>
</dbReference>
<reference evidence="8" key="1">
    <citation type="submission" date="2022-01" db="EMBL/GenBank/DDBJ databases">
        <authorList>
            <person name="King R."/>
        </authorList>
    </citation>
    <scope>NUCLEOTIDE SEQUENCE</scope>
</reference>
<evidence type="ECO:0000256" key="2">
    <source>
        <dbReference type="ARBA" id="ARBA00023157"/>
    </source>
</evidence>
<feature type="chain" id="PRO_5040447730" description="Spaetzle domain-containing protein" evidence="5">
    <location>
        <begin position="29"/>
        <end position="740"/>
    </location>
</feature>
<name>A0A9N9RVM6_9DIPT</name>
<dbReference type="InterPro" id="IPR052444">
    <property type="entry name" value="Spz/Toll_ligand-like"/>
</dbReference>
<feature type="region of interest" description="Disordered" evidence="4">
    <location>
        <begin position="515"/>
        <end position="542"/>
    </location>
</feature>
<dbReference type="InterPro" id="IPR056200">
    <property type="entry name" value="NT_N"/>
</dbReference>
<organism evidence="8 9">
    <name type="scientific">Chironomus riparius</name>
    <dbReference type="NCBI Taxonomy" id="315576"/>
    <lineage>
        <taxon>Eukaryota</taxon>
        <taxon>Metazoa</taxon>
        <taxon>Ecdysozoa</taxon>
        <taxon>Arthropoda</taxon>
        <taxon>Hexapoda</taxon>
        <taxon>Insecta</taxon>
        <taxon>Pterygota</taxon>
        <taxon>Neoptera</taxon>
        <taxon>Endopterygota</taxon>
        <taxon>Diptera</taxon>
        <taxon>Nematocera</taxon>
        <taxon>Chironomoidea</taxon>
        <taxon>Chironomidae</taxon>
        <taxon>Chironominae</taxon>
        <taxon>Chironomus</taxon>
    </lineage>
</organism>
<gene>
    <name evidence="8" type="ORF">CHIRRI_LOCUS7266</name>
</gene>
<dbReference type="GO" id="GO:0021556">
    <property type="term" value="P:central nervous system formation"/>
    <property type="evidence" value="ECO:0007669"/>
    <property type="project" value="TreeGrafter"/>
</dbReference>
<evidence type="ECO:0000259" key="7">
    <source>
        <dbReference type="Pfam" id="PF24103"/>
    </source>
</evidence>
<evidence type="ECO:0000256" key="5">
    <source>
        <dbReference type="SAM" id="SignalP"/>
    </source>
</evidence>
<dbReference type="InterPro" id="IPR032104">
    <property type="entry name" value="Spaetzle"/>
</dbReference>
<evidence type="ECO:0000256" key="1">
    <source>
        <dbReference type="ARBA" id="ARBA00022729"/>
    </source>
</evidence>
<dbReference type="OrthoDB" id="8197497at2759"/>
<evidence type="ECO:0000313" key="8">
    <source>
        <dbReference type="EMBL" id="CAG9804376.1"/>
    </source>
</evidence>
<dbReference type="AlphaFoldDB" id="A0A9N9RVM6"/>
<proteinExistence type="predicted"/>
<dbReference type="Gene3D" id="2.10.90.10">
    <property type="entry name" value="Cystine-knot cytokines"/>
    <property type="match status" value="1"/>
</dbReference>
<keyword evidence="1 5" id="KW-0732">Signal</keyword>
<dbReference type="Proteomes" id="UP001153620">
    <property type="component" value="Chromosome 2"/>
</dbReference>
<evidence type="ECO:0008006" key="10">
    <source>
        <dbReference type="Google" id="ProtNLM"/>
    </source>
</evidence>
<evidence type="ECO:0000313" key="9">
    <source>
        <dbReference type="Proteomes" id="UP001153620"/>
    </source>
</evidence>
<feature type="domain" description="Spaetzle" evidence="6">
    <location>
        <begin position="413"/>
        <end position="503"/>
    </location>
</feature>
<feature type="region of interest" description="Disordered" evidence="4">
    <location>
        <begin position="575"/>
        <end position="619"/>
    </location>
</feature>
<dbReference type="GO" id="GO:0008083">
    <property type="term" value="F:growth factor activity"/>
    <property type="evidence" value="ECO:0007669"/>
    <property type="project" value="TreeGrafter"/>
</dbReference>
<feature type="domain" description="Neurotrophin 1 N-terminal" evidence="7">
    <location>
        <begin position="85"/>
        <end position="172"/>
    </location>
</feature>
<sequence length="740" mass="84570">MNHRIDMSLINILILCVTALCIIKSTISSNVDDEIPDFEFDDNFPNTKFTIQKPQSTNLNLDDFDDFFIDDGNNDNTEQLDILSKKQILRNAILRALSTRELKYKFSEVLPLLRHLSKTQRMVFSSIISAQINGGRSFSFNEVKRMFGTDNEKPLLLPIVYDLANLIREGFLRSDKYKEHEKPNQLQFLRRSFDTNPTINSSVKEVDFSAPISYLRDDSLVVDDSEPIVKNIENLSDIRTEPLIQILNKNLTINNSIPATLTRSQLNSTLITATTALPKKFNMTMEAIEELALSGLNGTIEETIKDVNGSEISPMALVGRHRKRPSNQRHNHGPIPESCERFTGGICLYVKNYPVNEIMGSIRRHRYAMEALLAEYRDKEAEFEHIDYLGDPTSDLTDLRRRKDTEDSSNPGAMCTSIIRYARPQKARSATGEWKFIVNTGEHTQTLRLEKCSQPLEPCSYLTENFESQCTQVYNYHRLLSWDNARGLHVDIFKVPTCCSCHLVGYKEAFPPLASPSNSLSGKRHKYHDFESASSNRNSHYSAIDVNASENDEEEEEDEDENFDSNIAYQFGNGFKRINPNKKPADSNPEIPKNRLTTRKNPAYPDSYLTPPANSHKTNHQFNRFSSRQRTPVLKRKQFDQTVAESDLRISHVTVFPKQQFSPSEKPRKITPPISSTIDTKSVNLRLPNAQKPSETRVNYNYHPIIDFFEEEEGPKRVGIDRKTGKVVTEDTNWKPINVG</sequence>
<evidence type="ECO:0000256" key="3">
    <source>
        <dbReference type="ARBA" id="ARBA00023180"/>
    </source>
</evidence>
<keyword evidence="2" id="KW-1015">Disulfide bond</keyword>
<dbReference type="GO" id="GO:0005121">
    <property type="term" value="F:Toll binding"/>
    <property type="evidence" value="ECO:0007669"/>
    <property type="project" value="TreeGrafter"/>
</dbReference>
<dbReference type="EMBL" id="OU895878">
    <property type="protein sequence ID" value="CAG9804376.1"/>
    <property type="molecule type" value="Genomic_DNA"/>
</dbReference>
<accession>A0A9N9RVM6</accession>
<dbReference type="PANTHER" id="PTHR23199">
    <property type="entry name" value="NEUROTROPHIN 1-RELATED"/>
    <property type="match status" value="1"/>
</dbReference>
<protein>
    <recommendedName>
        <fullName evidence="10">Spaetzle domain-containing protein</fullName>
    </recommendedName>
</protein>
<keyword evidence="3" id="KW-0325">Glycoprotein</keyword>
<feature type="signal peptide" evidence="5">
    <location>
        <begin position="1"/>
        <end position="28"/>
    </location>
</feature>
<dbReference type="SUPFAM" id="SSF57501">
    <property type="entry name" value="Cystine-knot cytokines"/>
    <property type="match status" value="1"/>
</dbReference>
<dbReference type="Pfam" id="PF24103">
    <property type="entry name" value="NT_N"/>
    <property type="match status" value="1"/>
</dbReference>
<evidence type="ECO:0000256" key="4">
    <source>
        <dbReference type="SAM" id="MobiDB-lite"/>
    </source>
</evidence>
<evidence type="ECO:0000259" key="6">
    <source>
        <dbReference type="Pfam" id="PF16077"/>
    </source>
</evidence>
<dbReference type="InterPro" id="IPR029034">
    <property type="entry name" value="Cystine-knot_cytokine"/>
</dbReference>
<dbReference type="GO" id="GO:0005615">
    <property type="term" value="C:extracellular space"/>
    <property type="evidence" value="ECO:0007669"/>
    <property type="project" value="UniProtKB-ARBA"/>
</dbReference>
<keyword evidence="9" id="KW-1185">Reference proteome</keyword>
<dbReference type="GO" id="GO:0045087">
    <property type="term" value="P:innate immune response"/>
    <property type="evidence" value="ECO:0007669"/>
    <property type="project" value="TreeGrafter"/>
</dbReference>
<dbReference type="PANTHER" id="PTHR23199:SF12">
    <property type="entry name" value="NEUROTROPHIN 1-RELATED"/>
    <property type="match status" value="1"/>
</dbReference>